<evidence type="ECO:0000313" key="1">
    <source>
        <dbReference type="EMBL" id="OYR25876.1"/>
    </source>
</evidence>
<proteinExistence type="predicted"/>
<dbReference type="EMBL" id="NNRM01000021">
    <property type="protein sequence ID" value="OYR25876.1"/>
    <property type="molecule type" value="Genomic_DNA"/>
</dbReference>
<evidence type="ECO:0000313" key="2">
    <source>
        <dbReference type="Proteomes" id="UP000216188"/>
    </source>
</evidence>
<keyword evidence="2" id="KW-1185">Reference proteome</keyword>
<dbReference type="AlphaFoldDB" id="A0A256GG46"/>
<reference evidence="1 2" key="1">
    <citation type="submission" date="2017-07" db="EMBL/GenBank/DDBJ databases">
        <title>Phylogenetic study on the rhizospheric bacterium Ochrobactrum sp. A44.</title>
        <authorList>
            <person name="Krzyzanowska D.M."/>
            <person name="Ossowicki A."/>
            <person name="Rajewska M."/>
            <person name="Maciag T."/>
            <person name="Kaczynski Z."/>
            <person name="Czerwicka M."/>
            <person name="Jafra S."/>
        </authorList>
    </citation>
    <scope>NUCLEOTIDE SEQUENCE [LARGE SCALE GENOMIC DNA]</scope>
    <source>
        <strain evidence="1 2">CCUG 30717</strain>
    </source>
</reference>
<gene>
    <name evidence="1" type="ORF">CEV34_2730</name>
</gene>
<protein>
    <submittedName>
        <fullName evidence="1">Uncharacterized protein</fullName>
    </submittedName>
</protein>
<dbReference type="Proteomes" id="UP000216188">
    <property type="component" value="Unassembled WGS sequence"/>
</dbReference>
<comment type="caution">
    <text evidence="1">The sequence shown here is derived from an EMBL/GenBank/DDBJ whole genome shotgun (WGS) entry which is preliminary data.</text>
</comment>
<sequence length="41" mass="4450">MQQARKLQAACAKKEEFATYPVLMVAMEETLMSAAVCKASA</sequence>
<organism evidence="1 2">
    <name type="scientific">Brucella pseudogrignonensis</name>
    <dbReference type="NCBI Taxonomy" id="419475"/>
    <lineage>
        <taxon>Bacteria</taxon>
        <taxon>Pseudomonadati</taxon>
        <taxon>Pseudomonadota</taxon>
        <taxon>Alphaproteobacteria</taxon>
        <taxon>Hyphomicrobiales</taxon>
        <taxon>Brucellaceae</taxon>
        <taxon>Brucella/Ochrobactrum group</taxon>
        <taxon>Brucella</taxon>
    </lineage>
</organism>
<name>A0A256GG46_9HYPH</name>
<accession>A0A256GG46</accession>